<dbReference type="HOGENOM" id="CLU_032903_16_0_3"/>
<dbReference type="InterPro" id="IPR010095">
    <property type="entry name" value="Cas12f1-like_TNB"/>
</dbReference>
<name>K9VRJ5_9CYAN</name>
<feature type="domain" description="Probable transposase IS891/IS1136/IS1341" evidence="5">
    <location>
        <begin position="194"/>
        <end position="288"/>
    </location>
</feature>
<dbReference type="EMBL" id="CP003616">
    <property type="protein sequence ID" value="AFZ10713.1"/>
    <property type="molecule type" value="Genomic_DNA"/>
</dbReference>
<keyword evidence="3" id="KW-0238">DNA-binding</keyword>
<proteinExistence type="inferred from homology"/>
<dbReference type="KEGG" id="oni:Osc7112_6583"/>
<keyword evidence="4" id="KW-0233">DNA recombination</keyword>
<evidence type="ECO:0000313" key="6">
    <source>
        <dbReference type="EMBL" id="AFZ10713.1"/>
    </source>
</evidence>
<dbReference type="Proteomes" id="UP000010478">
    <property type="component" value="Plasmid pOSC7112.02"/>
</dbReference>
<dbReference type="GO" id="GO:0003677">
    <property type="term" value="F:DNA binding"/>
    <property type="evidence" value="ECO:0007669"/>
    <property type="project" value="UniProtKB-KW"/>
</dbReference>
<gene>
    <name evidence="6" type="ORF">Osc7112_6583</name>
</gene>
<dbReference type="GO" id="GO:0006310">
    <property type="term" value="P:DNA recombination"/>
    <property type="evidence" value="ECO:0007669"/>
    <property type="project" value="UniProtKB-KW"/>
</dbReference>
<keyword evidence="2" id="KW-0815">Transposition</keyword>
<evidence type="ECO:0000256" key="2">
    <source>
        <dbReference type="ARBA" id="ARBA00022578"/>
    </source>
</evidence>
<dbReference type="RefSeq" id="WP_015179685.1">
    <property type="nucleotide sequence ID" value="NC_019730.1"/>
</dbReference>
<evidence type="ECO:0000313" key="7">
    <source>
        <dbReference type="Proteomes" id="UP000010478"/>
    </source>
</evidence>
<accession>K9VRJ5</accession>
<sequence>MYAVQKDIWHLKGFDKSIVEQLLRWSNNLFNVGTYESRQRYFKDKSAVKYPDLYRIAKTNENYSLLYSQVAQQSLKSVAESFSSFRALERLAKKGEINQKPRLPKYRTKGGMYQVSYPGQALKIVGNRVRLPLGKQGKEHFGTDALWIPLPERLKGCQIKELRLIPRNGKVWIEYVHESLTKQAPSCSLEVTGILGIDHGINNWLTCVSSNGKPFIIDGHKLKSWNQEFNKQKARVQSEHSRHKLPQGFSSKKLQQLSENRARRMRYAVNKAVRTIIDYCESYQINVIAFGWNKGQKQEVNMGEKTNQNFVQIPTAKVKERLQQECDSLGWRFVEQDESYTSKASFLDRDFLPVKVGEKPDNWQPSGKRIKRGLYRSASGLILNADVNGAANIIRKSNVAIDSIVERVGSGLLTNPLRIKLWVGSSPKVCP</sequence>
<keyword evidence="7" id="KW-1185">Reference proteome</keyword>
<evidence type="ECO:0000256" key="1">
    <source>
        <dbReference type="ARBA" id="ARBA00008761"/>
    </source>
</evidence>
<dbReference type="PATRIC" id="fig|179408.3.peg.7876"/>
<geneLocation type="plasmid" evidence="6 7">
    <name>pOSC7112.02</name>
</geneLocation>
<organism evidence="6 7">
    <name type="scientific">Phormidium nigroviride PCC 7112</name>
    <dbReference type="NCBI Taxonomy" id="179408"/>
    <lineage>
        <taxon>Bacteria</taxon>
        <taxon>Bacillati</taxon>
        <taxon>Cyanobacteriota</taxon>
        <taxon>Cyanophyceae</taxon>
        <taxon>Oscillatoriophycideae</taxon>
        <taxon>Oscillatoriales</taxon>
        <taxon>Oscillatoriaceae</taxon>
        <taxon>Phormidium</taxon>
    </lineage>
</organism>
<reference evidence="6 7" key="1">
    <citation type="submission" date="2012-05" db="EMBL/GenBank/DDBJ databases">
        <title>Finished plasmid 2 of genome of Oscillatoria sp. PCC 7112.</title>
        <authorList>
            <consortium name="US DOE Joint Genome Institute"/>
            <person name="Gugger M."/>
            <person name="Coursin T."/>
            <person name="Rippka R."/>
            <person name="Tandeau De Marsac N."/>
            <person name="Huntemann M."/>
            <person name="Wei C.-L."/>
            <person name="Han J."/>
            <person name="Detter J.C."/>
            <person name="Han C."/>
            <person name="Tapia R."/>
            <person name="Davenport K."/>
            <person name="Daligault H."/>
            <person name="Erkkila T."/>
            <person name="Gu W."/>
            <person name="Munk A.C.C."/>
            <person name="Teshima H."/>
            <person name="Xu Y."/>
            <person name="Chain P."/>
            <person name="Chen A."/>
            <person name="Krypides N."/>
            <person name="Mavromatis K."/>
            <person name="Markowitz V."/>
            <person name="Szeto E."/>
            <person name="Ivanova N."/>
            <person name="Mikhailova N."/>
            <person name="Ovchinnikova G."/>
            <person name="Pagani I."/>
            <person name="Pati A."/>
            <person name="Goodwin L."/>
            <person name="Peters L."/>
            <person name="Pitluck S."/>
            <person name="Woyke T."/>
            <person name="Kerfeld C."/>
        </authorList>
    </citation>
    <scope>NUCLEOTIDE SEQUENCE [LARGE SCALE GENOMIC DNA]</scope>
    <source>
        <strain evidence="6 7">PCC 7112</strain>
        <plasmid evidence="6 7">pOSC7112.02</plasmid>
    </source>
</reference>
<dbReference type="Pfam" id="PF01385">
    <property type="entry name" value="OrfB_IS605"/>
    <property type="match status" value="1"/>
</dbReference>
<comment type="similarity">
    <text evidence="1">In the C-terminal section; belongs to the transposase 35 family.</text>
</comment>
<evidence type="ECO:0000256" key="3">
    <source>
        <dbReference type="ARBA" id="ARBA00023125"/>
    </source>
</evidence>
<protein>
    <submittedName>
        <fullName evidence="6">Transposase, IS605 OrfB family</fullName>
    </submittedName>
</protein>
<dbReference type="AlphaFoldDB" id="K9VRJ5"/>
<dbReference type="GO" id="GO:0032196">
    <property type="term" value="P:transposition"/>
    <property type="evidence" value="ECO:0007669"/>
    <property type="project" value="UniProtKB-KW"/>
</dbReference>
<evidence type="ECO:0000259" key="5">
    <source>
        <dbReference type="Pfam" id="PF01385"/>
    </source>
</evidence>
<evidence type="ECO:0000256" key="4">
    <source>
        <dbReference type="ARBA" id="ARBA00023172"/>
    </source>
</evidence>
<dbReference type="OrthoDB" id="443345at2"/>
<dbReference type="NCBIfam" id="TIGR01766">
    <property type="entry name" value="IS200/IS605 family accessory protein TnpB-like domain"/>
    <property type="match status" value="1"/>
</dbReference>
<keyword evidence="6" id="KW-0614">Plasmid</keyword>
<dbReference type="InterPro" id="IPR001959">
    <property type="entry name" value="Transposase"/>
</dbReference>
<dbReference type="NCBIfam" id="NF040570">
    <property type="entry name" value="guided_TnpB"/>
    <property type="match status" value="1"/>
</dbReference>